<evidence type="ECO:0000256" key="3">
    <source>
        <dbReference type="ARBA" id="ARBA00022670"/>
    </source>
</evidence>
<comment type="similarity">
    <text evidence="2">Belongs to the peptidase M43B family.</text>
</comment>
<dbReference type="Gene3D" id="3.40.390.10">
    <property type="entry name" value="Collagenase (Catalytic Domain)"/>
    <property type="match status" value="1"/>
</dbReference>
<evidence type="ECO:0000256" key="11">
    <source>
        <dbReference type="SAM" id="SignalP"/>
    </source>
</evidence>
<evidence type="ECO:0000256" key="9">
    <source>
        <dbReference type="ARBA" id="ARBA00023157"/>
    </source>
</evidence>
<dbReference type="SUPFAM" id="SSF57180">
    <property type="entry name" value="Cellulose-binding domain"/>
    <property type="match status" value="1"/>
</dbReference>
<dbReference type="AlphaFoldDB" id="A0A0B4HZJ7"/>
<sequence>MYFPTFLMAILMASAINASAIQQRQEEEVPQCDEAPPSEEFVEYSKALQHNTSSLETRQAQKHYNFRVYAHVVYSEKNSQGGYVSEENVKKDIDLLNKRYSRAGISFTHAETDYLQNRAWAHSNDPAMKKKLRRGGYADLNLYYVAKIPGKLISGGPIGGHCTYPIVPRGNSLTVQQGTMERDGCVMIATSVPGGSSWSGLSPLTTHEVGHWLGLRHTFEGNCKDGDTIDDTFPQEKPTGRCENQPKLPDGRPGAYACGGLHPSNMLNFMDYSSCRSEFTLGQEQRMRQWADSRQKLGGSPTADQKPKPPANPKPKPKPNPNPPTPKPPSNSGESKVWGQCGGRDWKGPTACSKGLVCKHFGVWYSQCVPAA</sequence>
<feature type="chain" id="PRO_5002104545" evidence="11">
    <location>
        <begin position="21"/>
        <end position="372"/>
    </location>
</feature>
<dbReference type="CDD" id="cd04275">
    <property type="entry name" value="ZnMc_pappalysin_like"/>
    <property type="match status" value="1"/>
</dbReference>
<dbReference type="GO" id="GO:0008237">
    <property type="term" value="F:metallopeptidase activity"/>
    <property type="evidence" value="ECO:0007669"/>
    <property type="project" value="UniProtKB-KW"/>
</dbReference>
<keyword evidence="5 11" id="KW-0732">Signal</keyword>
<protein>
    <submittedName>
        <fullName evidence="13">Metalloprotease MEP1</fullName>
    </submittedName>
</protein>
<dbReference type="Proteomes" id="UP000031192">
    <property type="component" value="Unassembled WGS sequence"/>
</dbReference>
<dbReference type="PANTHER" id="PTHR47466">
    <property type="match status" value="1"/>
</dbReference>
<gene>
    <name evidence="13" type="ORF">MGU_07507</name>
</gene>
<feature type="signal peptide" evidence="11">
    <location>
        <begin position="1"/>
        <end position="20"/>
    </location>
</feature>
<feature type="region of interest" description="Disordered" evidence="10">
    <location>
        <begin position="286"/>
        <end position="342"/>
    </location>
</feature>
<comment type="function">
    <text evidence="1">Secreted metalloproteinase that allows assimilation of proteinaceous substrates.</text>
</comment>
<evidence type="ECO:0000256" key="4">
    <source>
        <dbReference type="ARBA" id="ARBA00022723"/>
    </source>
</evidence>
<evidence type="ECO:0000256" key="10">
    <source>
        <dbReference type="SAM" id="MobiDB-lite"/>
    </source>
</evidence>
<comment type="caution">
    <text evidence="13">The sequence shown here is derived from an EMBL/GenBank/DDBJ whole genome shotgun (WGS) entry which is preliminary data.</text>
</comment>
<keyword evidence="3" id="KW-0645">Protease</keyword>
<dbReference type="InterPro" id="IPR024079">
    <property type="entry name" value="MetalloPept_cat_dom_sf"/>
</dbReference>
<dbReference type="PROSITE" id="PS51164">
    <property type="entry name" value="CBM1_2"/>
    <property type="match status" value="1"/>
</dbReference>
<dbReference type="GO" id="GO:0005975">
    <property type="term" value="P:carbohydrate metabolic process"/>
    <property type="evidence" value="ECO:0007669"/>
    <property type="project" value="InterPro"/>
</dbReference>
<dbReference type="PROSITE" id="PS00562">
    <property type="entry name" value="CBM1_1"/>
    <property type="match status" value="1"/>
</dbReference>
<dbReference type="Pfam" id="PF00734">
    <property type="entry name" value="CBM_1"/>
    <property type="match status" value="1"/>
</dbReference>
<feature type="domain" description="CBM1" evidence="12">
    <location>
        <begin position="333"/>
        <end position="369"/>
    </location>
</feature>
<feature type="compositionally biased region" description="Basic and acidic residues" evidence="10">
    <location>
        <begin position="286"/>
        <end position="295"/>
    </location>
</feature>
<accession>A0A0B4HZJ7</accession>
<keyword evidence="9" id="KW-1015">Disulfide bond</keyword>
<proteinExistence type="inferred from homology"/>
<dbReference type="Pfam" id="PF05572">
    <property type="entry name" value="Peptidase_M43"/>
    <property type="match status" value="1"/>
</dbReference>
<name>A0A0B4HZJ7_METGA</name>
<dbReference type="InterPro" id="IPR000254">
    <property type="entry name" value="CBD"/>
</dbReference>
<keyword evidence="6" id="KW-0378">Hydrolase</keyword>
<keyword evidence="8 13" id="KW-0482">Metalloprotease</keyword>
<evidence type="ECO:0000256" key="2">
    <source>
        <dbReference type="ARBA" id="ARBA00008721"/>
    </source>
</evidence>
<evidence type="ECO:0000259" key="12">
    <source>
        <dbReference type="PROSITE" id="PS51164"/>
    </source>
</evidence>
<dbReference type="EMBL" id="AZNH01000032">
    <property type="protein sequence ID" value="KID85269.1"/>
    <property type="molecule type" value="Genomic_DNA"/>
</dbReference>
<dbReference type="GO" id="GO:0030248">
    <property type="term" value="F:cellulose binding"/>
    <property type="evidence" value="ECO:0007669"/>
    <property type="project" value="InterPro"/>
</dbReference>
<feature type="region of interest" description="Disordered" evidence="10">
    <location>
        <begin position="226"/>
        <end position="250"/>
    </location>
</feature>
<dbReference type="HOGENOM" id="CLU_048726_3_0_1"/>
<keyword evidence="14" id="KW-1185">Reference proteome</keyword>
<reference evidence="13 14" key="1">
    <citation type="journal article" date="2014" name="Proc. Natl. Acad. Sci. U.S.A.">
        <title>Trajectory and genomic determinants of fungal-pathogen speciation and host adaptation.</title>
        <authorList>
            <person name="Hu X."/>
            <person name="Xiao G."/>
            <person name="Zheng P."/>
            <person name="Shang Y."/>
            <person name="Su Y."/>
            <person name="Zhang X."/>
            <person name="Liu X."/>
            <person name="Zhan S."/>
            <person name="St Leger R.J."/>
            <person name="Wang C."/>
        </authorList>
    </citation>
    <scope>NUCLEOTIDE SEQUENCE [LARGE SCALE GENOMIC DNA]</scope>
    <source>
        <strain evidence="13 14">ARSEF 977</strain>
    </source>
</reference>
<dbReference type="SUPFAM" id="SSF55486">
    <property type="entry name" value="Metalloproteases ('zincins'), catalytic domain"/>
    <property type="match status" value="1"/>
</dbReference>
<evidence type="ECO:0000256" key="6">
    <source>
        <dbReference type="ARBA" id="ARBA00022801"/>
    </source>
</evidence>
<dbReference type="GO" id="GO:0006508">
    <property type="term" value="P:proteolysis"/>
    <property type="evidence" value="ECO:0007669"/>
    <property type="project" value="UniProtKB-KW"/>
</dbReference>
<dbReference type="GO" id="GO:0046872">
    <property type="term" value="F:metal ion binding"/>
    <property type="evidence" value="ECO:0007669"/>
    <property type="project" value="UniProtKB-KW"/>
</dbReference>
<dbReference type="InterPro" id="IPR008754">
    <property type="entry name" value="Peptidase_M43"/>
</dbReference>
<keyword evidence="4" id="KW-0479">Metal-binding</keyword>
<evidence type="ECO:0000256" key="7">
    <source>
        <dbReference type="ARBA" id="ARBA00022833"/>
    </source>
</evidence>
<dbReference type="SMART" id="SM00236">
    <property type="entry name" value="fCBD"/>
    <property type="match status" value="1"/>
</dbReference>
<dbReference type="OrthoDB" id="536211at2759"/>
<evidence type="ECO:0000256" key="1">
    <source>
        <dbReference type="ARBA" id="ARBA00003174"/>
    </source>
</evidence>
<keyword evidence="7" id="KW-0862">Zinc</keyword>
<feature type="compositionally biased region" description="Pro residues" evidence="10">
    <location>
        <begin position="308"/>
        <end position="329"/>
    </location>
</feature>
<dbReference type="PANTHER" id="PTHR47466:SF1">
    <property type="entry name" value="METALLOPROTEASE MEP1 (AFU_ORTHOLOGUE AFUA_1G07730)-RELATED"/>
    <property type="match status" value="1"/>
</dbReference>
<evidence type="ECO:0000256" key="8">
    <source>
        <dbReference type="ARBA" id="ARBA00023049"/>
    </source>
</evidence>
<organism evidence="13 14">
    <name type="scientific">Metarhizium guizhouense (strain ARSEF 977)</name>
    <dbReference type="NCBI Taxonomy" id="1276136"/>
    <lineage>
        <taxon>Eukaryota</taxon>
        <taxon>Fungi</taxon>
        <taxon>Dikarya</taxon>
        <taxon>Ascomycota</taxon>
        <taxon>Pezizomycotina</taxon>
        <taxon>Sordariomycetes</taxon>
        <taxon>Hypocreomycetidae</taxon>
        <taxon>Hypocreales</taxon>
        <taxon>Clavicipitaceae</taxon>
        <taxon>Metarhizium</taxon>
    </lineage>
</organism>
<dbReference type="GO" id="GO:0005576">
    <property type="term" value="C:extracellular region"/>
    <property type="evidence" value="ECO:0007669"/>
    <property type="project" value="InterPro"/>
</dbReference>
<evidence type="ECO:0000313" key="13">
    <source>
        <dbReference type="EMBL" id="KID85269.1"/>
    </source>
</evidence>
<evidence type="ECO:0000256" key="5">
    <source>
        <dbReference type="ARBA" id="ARBA00022729"/>
    </source>
</evidence>
<dbReference type="InterPro" id="IPR035971">
    <property type="entry name" value="CBD_sf"/>
</dbReference>
<evidence type="ECO:0000313" key="14">
    <source>
        <dbReference type="Proteomes" id="UP000031192"/>
    </source>
</evidence>